<dbReference type="CDD" id="cd07197">
    <property type="entry name" value="nitrilase"/>
    <property type="match status" value="1"/>
</dbReference>
<dbReference type="SUPFAM" id="SSF56317">
    <property type="entry name" value="Carbon-nitrogen hydrolase"/>
    <property type="match status" value="1"/>
</dbReference>
<evidence type="ECO:0000313" key="4">
    <source>
        <dbReference type="Proteomes" id="UP001500393"/>
    </source>
</evidence>
<evidence type="ECO:0000259" key="2">
    <source>
        <dbReference type="PROSITE" id="PS50263"/>
    </source>
</evidence>
<dbReference type="EMBL" id="BAAAOS010000048">
    <property type="protein sequence ID" value="GAA1599456.1"/>
    <property type="molecule type" value="Genomic_DNA"/>
</dbReference>
<protein>
    <recommendedName>
        <fullName evidence="2">CN hydrolase domain-containing protein</fullName>
    </recommendedName>
</protein>
<organism evidence="3 4">
    <name type="scientific">Kribbella sancticallisti</name>
    <dbReference type="NCBI Taxonomy" id="460087"/>
    <lineage>
        <taxon>Bacteria</taxon>
        <taxon>Bacillati</taxon>
        <taxon>Actinomycetota</taxon>
        <taxon>Actinomycetes</taxon>
        <taxon>Propionibacteriales</taxon>
        <taxon>Kribbellaceae</taxon>
        <taxon>Kribbella</taxon>
    </lineage>
</organism>
<proteinExistence type="predicted"/>
<dbReference type="PANTHER" id="PTHR43674:SF2">
    <property type="entry name" value="BETA-UREIDOPROPIONASE"/>
    <property type="match status" value="1"/>
</dbReference>
<dbReference type="Pfam" id="PF00795">
    <property type="entry name" value="CN_hydrolase"/>
    <property type="match status" value="1"/>
</dbReference>
<name>A0ABP4Q360_9ACTN</name>
<dbReference type="PROSITE" id="PS50263">
    <property type="entry name" value="CN_HYDROLASE"/>
    <property type="match status" value="1"/>
</dbReference>
<comment type="caution">
    <text evidence="3">The sequence shown here is derived from an EMBL/GenBank/DDBJ whole genome shotgun (WGS) entry which is preliminary data.</text>
</comment>
<sequence>MHVAAYQVPEYRLDLDAALRQLTAALPDTAIACFPEAFLQGYLTSPTAARAHAFDLQSADFSEVLERLAGVEPTLVFGLIERDRDRLYNTAVVVRAGRLVGRYRKRHLLPGEAIFSAGDSDPVFELDGTLFGINICFDLQFPDGVAALAAQGVSAVLCPCNNMMRPAVATEYRELHQQMRQRRAREAGVWVISADVTGPTDADRVCYGPISAIDPSGEVVAQVPELTEGRIVVVV</sequence>
<dbReference type="InterPro" id="IPR003010">
    <property type="entry name" value="C-N_Hydrolase"/>
</dbReference>
<feature type="domain" description="CN hydrolase" evidence="2">
    <location>
        <begin position="1"/>
        <end position="235"/>
    </location>
</feature>
<gene>
    <name evidence="3" type="ORF">GCM10009789_61920</name>
</gene>
<dbReference type="Gene3D" id="3.60.110.10">
    <property type="entry name" value="Carbon-nitrogen hydrolase"/>
    <property type="match status" value="1"/>
</dbReference>
<evidence type="ECO:0000313" key="3">
    <source>
        <dbReference type="EMBL" id="GAA1599456.1"/>
    </source>
</evidence>
<dbReference type="Proteomes" id="UP001500393">
    <property type="component" value="Unassembled WGS sequence"/>
</dbReference>
<dbReference type="InterPro" id="IPR036526">
    <property type="entry name" value="C-N_Hydrolase_sf"/>
</dbReference>
<evidence type="ECO:0000256" key="1">
    <source>
        <dbReference type="ARBA" id="ARBA00022801"/>
    </source>
</evidence>
<keyword evidence="4" id="KW-1185">Reference proteome</keyword>
<dbReference type="PANTHER" id="PTHR43674">
    <property type="entry name" value="NITRILASE C965.09-RELATED"/>
    <property type="match status" value="1"/>
</dbReference>
<keyword evidence="1" id="KW-0378">Hydrolase</keyword>
<dbReference type="InterPro" id="IPR050345">
    <property type="entry name" value="Aliph_Amidase/BUP"/>
</dbReference>
<dbReference type="RefSeq" id="WP_344220163.1">
    <property type="nucleotide sequence ID" value="NZ_BAAAOS010000048.1"/>
</dbReference>
<accession>A0ABP4Q360</accession>
<reference evidence="4" key="1">
    <citation type="journal article" date="2019" name="Int. J. Syst. Evol. Microbiol.">
        <title>The Global Catalogue of Microorganisms (GCM) 10K type strain sequencing project: providing services to taxonomists for standard genome sequencing and annotation.</title>
        <authorList>
            <consortium name="The Broad Institute Genomics Platform"/>
            <consortium name="The Broad Institute Genome Sequencing Center for Infectious Disease"/>
            <person name="Wu L."/>
            <person name="Ma J."/>
        </authorList>
    </citation>
    <scope>NUCLEOTIDE SEQUENCE [LARGE SCALE GENOMIC DNA]</scope>
    <source>
        <strain evidence="4">JCM 14969</strain>
    </source>
</reference>